<accession>S8DXI4</accession>
<dbReference type="InterPro" id="IPR000772">
    <property type="entry name" value="Ricin_B_lectin"/>
</dbReference>
<dbReference type="SUPFAM" id="SSF50370">
    <property type="entry name" value="Ricin B-like lectins"/>
    <property type="match status" value="1"/>
</dbReference>
<dbReference type="EMBL" id="KE504173">
    <property type="protein sequence ID" value="EPS97741.1"/>
    <property type="molecule type" value="Genomic_DNA"/>
</dbReference>
<evidence type="ECO:0000313" key="3">
    <source>
        <dbReference type="Proteomes" id="UP000015241"/>
    </source>
</evidence>
<dbReference type="Proteomes" id="UP000015241">
    <property type="component" value="Unassembled WGS sequence"/>
</dbReference>
<dbReference type="OrthoDB" id="3249735at2759"/>
<evidence type="ECO:0000259" key="1">
    <source>
        <dbReference type="Pfam" id="PF14200"/>
    </source>
</evidence>
<evidence type="ECO:0000313" key="2">
    <source>
        <dbReference type="EMBL" id="EPS97741.1"/>
    </source>
</evidence>
<sequence length="157" mass="16881">MATSTIKSGVYYIQNAGTGTVLDLNNGSSANSTKVHGYQKRELSDNWVPAQLWVVSLVEGNLYTIENTNSRTYLDLTASNVASGTPIIGYQGTGNPNQRWAILRNSADTAYVIQNQATGTFVDLLNGDSANLTPVNGWAGQGVATPNTHQLWKFISV</sequence>
<dbReference type="PROSITE" id="PS50231">
    <property type="entry name" value="RICIN_B_LECTIN"/>
    <property type="match status" value="1"/>
</dbReference>
<dbReference type="InParanoid" id="S8DXI4"/>
<proteinExistence type="predicted"/>
<reference evidence="2 3" key="1">
    <citation type="journal article" date="2012" name="Science">
        <title>The Paleozoic origin of enzymatic lignin decomposition reconstructed from 31 fungal genomes.</title>
        <authorList>
            <person name="Floudas D."/>
            <person name="Binder M."/>
            <person name="Riley R."/>
            <person name="Barry K."/>
            <person name="Blanchette R.A."/>
            <person name="Henrissat B."/>
            <person name="Martinez A.T."/>
            <person name="Otillar R."/>
            <person name="Spatafora J.W."/>
            <person name="Yadav J.S."/>
            <person name="Aerts A."/>
            <person name="Benoit I."/>
            <person name="Boyd A."/>
            <person name="Carlson A."/>
            <person name="Copeland A."/>
            <person name="Coutinho P.M."/>
            <person name="de Vries R.P."/>
            <person name="Ferreira P."/>
            <person name="Findley K."/>
            <person name="Foster B."/>
            <person name="Gaskell J."/>
            <person name="Glotzer D."/>
            <person name="Gorecki P."/>
            <person name="Heitman J."/>
            <person name="Hesse C."/>
            <person name="Hori C."/>
            <person name="Igarashi K."/>
            <person name="Jurgens J.A."/>
            <person name="Kallen N."/>
            <person name="Kersten P."/>
            <person name="Kohler A."/>
            <person name="Kuees U."/>
            <person name="Kumar T.K.A."/>
            <person name="Kuo A."/>
            <person name="LaButti K."/>
            <person name="Larrondo L.F."/>
            <person name="Lindquist E."/>
            <person name="Ling A."/>
            <person name="Lombard V."/>
            <person name="Lucas S."/>
            <person name="Lundell T."/>
            <person name="Martin R."/>
            <person name="McLaughlin D.J."/>
            <person name="Morgenstern I."/>
            <person name="Morin E."/>
            <person name="Murat C."/>
            <person name="Nagy L.G."/>
            <person name="Nolan M."/>
            <person name="Ohm R.A."/>
            <person name="Patyshakuliyeva A."/>
            <person name="Rokas A."/>
            <person name="Ruiz-Duenas F.J."/>
            <person name="Sabat G."/>
            <person name="Salamov A."/>
            <person name="Samejima M."/>
            <person name="Schmutz J."/>
            <person name="Slot J.C."/>
            <person name="St John F."/>
            <person name="Stenlid J."/>
            <person name="Sun H."/>
            <person name="Sun S."/>
            <person name="Syed K."/>
            <person name="Tsang A."/>
            <person name="Wiebenga A."/>
            <person name="Young D."/>
            <person name="Pisabarro A."/>
            <person name="Eastwood D.C."/>
            <person name="Martin F."/>
            <person name="Cullen D."/>
            <person name="Grigoriev I.V."/>
            <person name="Hibbett D.S."/>
        </authorList>
    </citation>
    <scope>NUCLEOTIDE SEQUENCE</scope>
    <source>
        <strain evidence="3">FP-58527</strain>
    </source>
</reference>
<feature type="domain" description="Ricin B lectin" evidence="1">
    <location>
        <begin position="50"/>
        <end position="138"/>
    </location>
</feature>
<gene>
    <name evidence="2" type="ORF">FOMPIDRAFT_82401</name>
</gene>
<dbReference type="CDD" id="cd23416">
    <property type="entry name" value="beta-trefoil_Ricin_MOA-like"/>
    <property type="match status" value="1"/>
</dbReference>
<name>S8DXI4_FOMSC</name>
<dbReference type="HOGENOM" id="CLU_113566_0_0_1"/>
<dbReference type="Pfam" id="PF14200">
    <property type="entry name" value="RicinB_lectin_2"/>
    <property type="match status" value="1"/>
</dbReference>
<protein>
    <recommendedName>
        <fullName evidence="1">Ricin B lectin domain-containing protein</fullName>
    </recommendedName>
</protein>
<keyword evidence="3" id="KW-1185">Reference proteome</keyword>
<dbReference type="InterPro" id="IPR035992">
    <property type="entry name" value="Ricin_B-like_lectins"/>
</dbReference>
<dbReference type="STRING" id="743788.S8DXI4"/>
<dbReference type="Gene3D" id="2.80.10.50">
    <property type="match status" value="1"/>
</dbReference>
<dbReference type="AlphaFoldDB" id="S8DXI4"/>
<organism evidence="2 3">
    <name type="scientific">Fomitopsis schrenkii</name>
    <name type="common">Brown rot fungus</name>
    <dbReference type="NCBI Taxonomy" id="2126942"/>
    <lineage>
        <taxon>Eukaryota</taxon>
        <taxon>Fungi</taxon>
        <taxon>Dikarya</taxon>
        <taxon>Basidiomycota</taxon>
        <taxon>Agaricomycotina</taxon>
        <taxon>Agaricomycetes</taxon>
        <taxon>Polyporales</taxon>
        <taxon>Fomitopsis</taxon>
    </lineage>
</organism>